<dbReference type="HOGENOM" id="CLU_001265_59_7_9"/>
<dbReference type="OrthoDB" id="9793415at2"/>
<feature type="transmembrane region" description="Helical" evidence="6">
    <location>
        <begin position="135"/>
        <end position="159"/>
    </location>
</feature>
<evidence type="ECO:0000256" key="3">
    <source>
        <dbReference type="ARBA" id="ARBA00022692"/>
    </source>
</evidence>
<dbReference type="SUPFAM" id="SSF103473">
    <property type="entry name" value="MFS general substrate transporter"/>
    <property type="match status" value="1"/>
</dbReference>
<comment type="subcellular location">
    <subcellularLocation>
        <location evidence="1">Cell membrane</location>
        <topology evidence="1">Multi-pass membrane protein</topology>
    </subcellularLocation>
</comment>
<feature type="transmembrane region" description="Helical" evidence="6">
    <location>
        <begin position="257"/>
        <end position="277"/>
    </location>
</feature>
<dbReference type="STRING" id="553973.CLOHYLEM_04591"/>
<proteinExistence type="predicted"/>
<dbReference type="eggNOG" id="COG2223">
    <property type="taxonomic scope" value="Bacteria"/>
</dbReference>
<dbReference type="RefSeq" id="WP_006441924.1">
    <property type="nucleotide sequence ID" value="NZ_CP036524.1"/>
</dbReference>
<feature type="transmembrane region" description="Helical" evidence="6">
    <location>
        <begin position="12"/>
        <end position="32"/>
    </location>
</feature>
<reference evidence="8" key="2">
    <citation type="submission" date="2013-06" db="EMBL/GenBank/DDBJ databases">
        <title>Draft genome sequence of Clostridium hylemonae (DSM 15053).</title>
        <authorList>
            <person name="Sudarsanam P."/>
            <person name="Ley R."/>
            <person name="Guruge J."/>
            <person name="Turnbaugh P.J."/>
            <person name="Mahowald M."/>
            <person name="Liep D."/>
            <person name="Gordon J."/>
        </authorList>
    </citation>
    <scope>NUCLEOTIDE SEQUENCE</scope>
    <source>
        <strain evidence="8">DSM 15053</strain>
    </source>
</reference>
<feature type="transmembrane region" description="Helical" evidence="6">
    <location>
        <begin position="289"/>
        <end position="307"/>
    </location>
</feature>
<dbReference type="InterPro" id="IPR020846">
    <property type="entry name" value="MFS_dom"/>
</dbReference>
<gene>
    <name evidence="8" type="ORF">CLOHYLEM_04591</name>
</gene>
<evidence type="ECO:0000256" key="2">
    <source>
        <dbReference type="ARBA" id="ARBA00022448"/>
    </source>
</evidence>
<evidence type="ECO:0000256" key="5">
    <source>
        <dbReference type="ARBA" id="ARBA00023136"/>
    </source>
</evidence>
<keyword evidence="5 6" id="KW-0472">Membrane</keyword>
<feature type="transmembrane region" description="Helical" evidence="6">
    <location>
        <begin position="346"/>
        <end position="364"/>
    </location>
</feature>
<keyword evidence="4 6" id="KW-1133">Transmembrane helix</keyword>
<feature type="transmembrane region" description="Helical" evidence="6">
    <location>
        <begin position="313"/>
        <end position="334"/>
    </location>
</feature>
<dbReference type="PANTHER" id="PTHR11360">
    <property type="entry name" value="MONOCARBOXYLATE TRANSPORTER"/>
    <property type="match status" value="1"/>
</dbReference>
<dbReference type="AlphaFoldDB" id="C0BXQ4"/>
<accession>C0BXQ4</accession>
<keyword evidence="3 6" id="KW-0812">Transmembrane</keyword>
<dbReference type="PROSITE" id="PS50850">
    <property type="entry name" value="MFS"/>
    <property type="match status" value="1"/>
</dbReference>
<evidence type="ECO:0000256" key="6">
    <source>
        <dbReference type="SAM" id="Phobius"/>
    </source>
</evidence>
<keyword evidence="2" id="KW-0813">Transport</keyword>
<evidence type="ECO:0000313" key="8">
    <source>
        <dbReference type="EMBL" id="EEG75361.1"/>
    </source>
</evidence>
<protein>
    <submittedName>
        <fullName evidence="8">Transporter, major facilitator family protein</fullName>
    </submittedName>
</protein>
<dbReference type="InterPro" id="IPR036259">
    <property type="entry name" value="MFS_trans_sf"/>
</dbReference>
<dbReference type="GO" id="GO:0022857">
    <property type="term" value="F:transmembrane transporter activity"/>
    <property type="evidence" value="ECO:0007669"/>
    <property type="project" value="InterPro"/>
</dbReference>
<feature type="transmembrane region" description="Helical" evidence="6">
    <location>
        <begin position="224"/>
        <end position="245"/>
    </location>
</feature>
<dbReference type="InterPro" id="IPR050327">
    <property type="entry name" value="Proton-linked_MCT"/>
</dbReference>
<evidence type="ECO:0000256" key="4">
    <source>
        <dbReference type="ARBA" id="ARBA00022989"/>
    </source>
</evidence>
<feature type="transmembrane region" description="Helical" evidence="6">
    <location>
        <begin position="376"/>
        <end position="397"/>
    </location>
</feature>
<dbReference type="Gene3D" id="1.20.1250.20">
    <property type="entry name" value="MFS general substrate transporter like domains"/>
    <property type="match status" value="2"/>
</dbReference>
<dbReference type="EMBL" id="ABYI02000012">
    <property type="protein sequence ID" value="EEG75361.1"/>
    <property type="molecule type" value="Genomic_DNA"/>
</dbReference>
<feature type="domain" description="Major facilitator superfamily (MFS) profile" evidence="7">
    <location>
        <begin position="8"/>
        <end position="400"/>
    </location>
</feature>
<evidence type="ECO:0000313" key="9">
    <source>
        <dbReference type="Proteomes" id="UP000004893"/>
    </source>
</evidence>
<feature type="transmembrane region" description="Helical" evidence="6">
    <location>
        <begin position="101"/>
        <end position="123"/>
    </location>
</feature>
<comment type="caution">
    <text evidence="8">The sequence shown here is derived from an EMBL/GenBank/DDBJ whole genome shotgun (WGS) entry which is preliminary data.</text>
</comment>
<dbReference type="GO" id="GO:0005886">
    <property type="term" value="C:plasma membrane"/>
    <property type="evidence" value="ECO:0007669"/>
    <property type="project" value="UniProtKB-SubCell"/>
</dbReference>
<organism evidence="8 9">
    <name type="scientific">[Clostridium] hylemonae DSM 15053</name>
    <dbReference type="NCBI Taxonomy" id="553973"/>
    <lineage>
        <taxon>Bacteria</taxon>
        <taxon>Bacillati</taxon>
        <taxon>Bacillota</taxon>
        <taxon>Clostridia</taxon>
        <taxon>Lachnospirales</taxon>
        <taxon>Lachnospiraceae</taxon>
    </lineage>
</organism>
<keyword evidence="9" id="KW-1185">Reference proteome</keyword>
<dbReference type="Pfam" id="PF07690">
    <property type="entry name" value="MFS_1"/>
    <property type="match status" value="1"/>
</dbReference>
<evidence type="ECO:0000256" key="1">
    <source>
        <dbReference type="ARBA" id="ARBA00004651"/>
    </source>
</evidence>
<feature type="transmembrane region" description="Helical" evidence="6">
    <location>
        <begin position="44"/>
        <end position="64"/>
    </location>
</feature>
<evidence type="ECO:0000259" key="7">
    <source>
        <dbReference type="PROSITE" id="PS50850"/>
    </source>
</evidence>
<feature type="transmembrane region" description="Helical" evidence="6">
    <location>
        <begin position="171"/>
        <end position="190"/>
    </location>
</feature>
<name>C0BXQ4_9FIRM</name>
<reference evidence="8" key="1">
    <citation type="submission" date="2009-02" db="EMBL/GenBank/DDBJ databases">
        <authorList>
            <person name="Fulton L."/>
            <person name="Clifton S."/>
            <person name="Fulton B."/>
            <person name="Xu J."/>
            <person name="Minx P."/>
            <person name="Pepin K.H."/>
            <person name="Johnson M."/>
            <person name="Bhonagiri V."/>
            <person name="Nash W.E."/>
            <person name="Mardis E.R."/>
            <person name="Wilson R.K."/>
        </authorList>
    </citation>
    <scope>NUCLEOTIDE SEQUENCE [LARGE SCALE GENOMIC DNA]</scope>
    <source>
        <strain evidence="8">DSM 15053</strain>
    </source>
</reference>
<feature type="transmembrane region" description="Helical" evidence="6">
    <location>
        <begin position="76"/>
        <end position="95"/>
    </location>
</feature>
<dbReference type="InterPro" id="IPR011701">
    <property type="entry name" value="MFS"/>
</dbReference>
<sequence>MQRLKNGSRYMALAGGIIVQIFVGIIYIWSIFQEPVIEYFNWTHSGAALTFSVMLPMNVLGVTAGGILNDRKGARFVLHTGGILMTAGLLLSSLIPKGQPWLLYIFYAGMGGFGGGLAYNATVSCAQKWWLDRKGLAGGIIVCAYGMSTVVFTPVVNMLLGENGVGVKNTFRILAAVFAVIVLTVGWFVVNPDEEYMDNCVKDSKEWIGKKQYKPGDVLRSGKYYMVLICLLCLTPAYLMLNPMIKSLGELRGLSEEIAVISVMITGLASALGRLTAAWLSDKIGCKRVLLMLYTITFVSILLLWNIHGNMFIVLIALITYAYGGCAGVTPVLATDFFGTKYMSSNFGLVMISVMISGIAYPTLGTAVSPAGIPAAQVFLIPAVLCVAGFVTLHFLYGKD</sequence>
<dbReference type="Proteomes" id="UP000004893">
    <property type="component" value="Unassembled WGS sequence"/>
</dbReference>